<dbReference type="InParanoid" id="D7SPU9"/>
<dbReference type="PaxDb" id="29760-VIT_04s0023g00020.t01"/>
<keyword evidence="2" id="KW-1185">Reference proteome</keyword>
<organism evidence="1 2">
    <name type="scientific">Vitis vinifera</name>
    <name type="common">Grape</name>
    <dbReference type="NCBI Taxonomy" id="29760"/>
    <lineage>
        <taxon>Eukaryota</taxon>
        <taxon>Viridiplantae</taxon>
        <taxon>Streptophyta</taxon>
        <taxon>Embryophyta</taxon>
        <taxon>Tracheophyta</taxon>
        <taxon>Spermatophyta</taxon>
        <taxon>Magnoliopsida</taxon>
        <taxon>eudicotyledons</taxon>
        <taxon>Gunneridae</taxon>
        <taxon>Pentapetalae</taxon>
        <taxon>rosids</taxon>
        <taxon>Vitales</taxon>
        <taxon>Vitaceae</taxon>
        <taxon>Viteae</taxon>
        <taxon>Vitis</taxon>
    </lineage>
</organism>
<dbReference type="HOGENOM" id="CLU_3400225_0_0_1"/>
<evidence type="ECO:0000313" key="1">
    <source>
        <dbReference type="EMBL" id="CBI17678.3"/>
    </source>
</evidence>
<sequence>MVSGFIIDLYCRSILSWACFYLPMHEFFSQM</sequence>
<gene>
    <name evidence="1" type="ordered locus">VIT_04s0023g00020</name>
</gene>
<proteinExistence type="predicted"/>
<dbReference type="Proteomes" id="UP000009183">
    <property type="component" value="Chromosome 4"/>
</dbReference>
<reference evidence="2" key="1">
    <citation type="journal article" date="2007" name="Nature">
        <title>The grapevine genome sequence suggests ancestral hexaploidization in major angiosperm phyla.</title>
        <authorList>
            <consortium name="The French-Italian Public Consortium for Grapevine Genome Characterization."/>
            <person name="Jaillon O."/>
            <person name="Aury J.-M."/>
            <person name="Noel B."/>
            <person name="Policriti A."/>
            <person name="Clepet C."/>
            <person name="Casagrande A."/>
            <person name="Choisne N."/>
            <person name="Aubourg S."/>
            <person name="Vitulo N."/>
            <person name="Jubin C."/>
            <person name="Vezzi A."/>
            <person name="Legeai F."/>
            <person name="Hugueney P."/>
            <person name="Dasilva C."/>
            <person name="Horner D."/>
            <person name="Mica E."/>
            <person name="Jublot D."/>
            <person name="Poulain J."/>
            <person name="Bruyere C."/>
            <person name="Billault A."/>
            <person name="Segurens B."/>
            <person name="Gouyvenoux M."/>
            <person name="Ugarte E."/>
            <person name="Cattonaro F."/>
            <person name="Anthouard V."/>
            <person name="Vico V."/>
            <person name="Del Fabbro C."/>
            <person name="Alaux M."/>
            <person name="Di Gaspero G."/>
            <person name="Dumas V."/>
            <person name="Felice N."/>
            <person name="Paillard S."/>
            <person name="Juman I."/>
            <person name="Moroldo M."/>
            <person name="Scalabrin S."/>
            <person name="Canaguier A."/>
            <person name="Le Clainche I."/>
            <person name="Malacrida G."/>
            <person name="Durand E."/>
            <person name="Pesole G."/>
            <person name="Laucou V."/>
            <person name="Chatelet P."/>
            <person name="Merdinoglu D."/>
            <person name="Delledonne M."/>
            <person name="Pezzotti M."/>
            <person name="Lecharny A."/>
            <person name="Scarpelli C."/>
            <person name="Artiguenave F."/>
            <person name="Pe M.E."/>
            <person name="Valle G."/>
            <person name="Morgante M."/>
            <person name="Caboche M."/>
            <person name="Adam-Blondon A.-F."/>
            <person name="Weissenbach J."/>
            <person name="Quetier F."/>
            <person name="Wincker P."/>
        </authorList>
    </citation>
    <scope>NUCLEOTIDE SEQUENCE [LARGE SCALE GENOMIC DNA]</scope>
    <source>
        <strain evidence="2">cv. Pinot noir / PN40024</strain>
    </source>
</reference>
<dbReference type="EMBL" id="FN594959">
    <property type="protein sequence ID" value="CBI17678.3"/>
    <property type="molecule type" value="Genomic_DNA"/>
</dbReference>
<dbReference type="AlphaFoldDB" id="D7SPU9"/>
<accession>D7SPU9</accession>
<evidence type="ECO:0000313" key="2">
    <source>
        <dbReference type="Proteomes" id="UP000009183"/>
    </source>
</evidence>
<name>D7SPU9_VITVI</name>
<protein>
    <submittedName>
        <fullName evidence="1">Uncharacterized protein</fullName>
    </submittedName>
</protein>